<dbReference type="GO" id="GO:0004029">
    <property type="term" value="F:aldehyde dehydrogenase (NAD+) activity"/>
    <property type="evidence" value="ECO:0007669"/>
    <property type="project" value="TreeGrafter"/>
</dbReference>
<dbReference type="GO" id="GO:0005737">
    <property type="term" value="C:cytoplasm"/>
    <property type="evidence" value="ECO:0007669"/>
    <property type="project" value="TreeGrafter"/>
</dbReference>
<proteinExistence type="predicted"/>
<dbReference type="Proteomes" id="UP000182882">
    <property type="component" value="Unassembled WGS sequence"/>
</dbReference>
<reference evidence="3" key="1">
    <citation type="submission" date="2016-10" db="EMBL/GenBank/DDBJ databases">
        <authorList>
            <person name="Varghese N."/>
            <person name="Submissions S."/>
        </authorList>
    </citation>
    <scope>NUCLEOTIDE SEQUENCE [LARGE SCALE GENOMIC DNA]</scope>
    <source>
        <strain evidence="3">Nm10</strain>
    </source>
</reference>
<dbReference type="InterPro" id="IPR051783">
    <property type="entry name" value="NAD(P)-dependent_oxidoreduct"/>
</dbReference>
<dbReference type="NCBIfam" id="TIGR03466">
    <property type="entry name" value="HpnA"/>
    <property type="match status" value="1"/>
</dbReference>
<dbReference type="Gene3D" id="3.40.50.720">
    <property type="entry name" value="NAD(P)-binding Rossmann-like Domain"/>
    <property type="match status" value="1"/>
</dbReference>
<dbReference type="RefSeq" id="WP_062557551.1">
    <property type="nucleotide sequence ID" value="NZ_CP013341.1"/>
</dbReference>
<keyword evidence="3" id="KW-1185">Reference proteome</keyword>
<dbReference type="InterPro" id="IPR017829">
    <property type="entry name" value="Hopanoid-assoc_sugar_epimerase"/>
</dbReference>
<accession>A0A1H2DPB6</accession>
<dbReference type="CDD" id="cd05228">
    <property type="entry name" value="AR_FR_like_1_SDR_e"/>
    <property type="match status" value="1"/>
</dbReference>
<evidence type="ECO:0000313" key="3">
    <source>
        <dbReference type="Proteomes" id="UP000182882"/>
    </source>
</evidence>
<feature type="domain" description="NAD-dependent epimerase/dehydratase" evidence="1">
    <location>
        <begin position="4"/>
        <end position="230"/>
    </location>
</feature>
<protein>
    <submittedName>
        <fullName evidence="2">Dihydroflavonol-4-reductase</fullName>
    </submittedName>
</protein>
<organism evidence="2 3">
    <name type="scientific">Nitrosomonas ureae</name>
    <dbReference type="NCBI Taxonomy" id="44577"/>
    <lineage>
        <taxon>Bacteria</taxon>
        <taxon>Pseudomonadati</taxon>
        <taxon>Pseudomonadota</taxon>
        <taxon>Betaproteobacteria</taxon>
        <taxon>Nitrosomonadales</taxon>
        <taxon>Nitrosomonadaceae</taxon>
        <taxon>Nitrosomonas</taxon>
    </lineage>
</organism>
<dbReference type="KEGG" id="nur:ATY38_00430"/>
<evidence type="ECO:0000259" key="1">
    <source>
        <dbReference type="Pfam" id="PF01370"/>
    </source>
</evidence>
<dbReference type="PANTHER" id="PTHR48079:SF6">
    <property type="entry name" value="NAD(P)-BINDING DOMAIN-CONTAINING PROTEIN-RELATED"/>
    <property type="match status" value="1"/>
</dbReference>
<name>A0A1H2DPB6_9PROT</name>
<dbReference type="FunFam" id="3.40.50.720:FF:000425">
    <property type="entry name" value="NAD(P)-binding Rossmann-fold superfamily protein"/>
    <property type="match status" value="1"/>
</dbReference>
<dbReference type="AlphaFoldDB" id="A0A1H2DPB6"/>
<dbReference type="Pfam" id="PF01370">
    <property type="entry name" value="Epimerase"/>
    <property type="match status" value="1"/>
</dbReference>
<dbReference type="InterPro" id="IPR036291">
    <property type="entry name" value="NAD(P)-bd_dom_sf"/>
</dbReference>
<sequence>MKSLVTGATGFLGSAVMRCLLTAGHDVRVLVRPNSDRRNLERFAVEISEGDLRNHESLQHAVQGCDNLFHVAADYRLWVPDPETMYDININGTRALILAAHQEGIKRIIYTSSVAALGLNSDGSPANEETISDISAITGYYKRSKYLAEQIVKQLTDEHHLPLTIVNPSAPVGPGDIRPTPTGRIILDTLLDRMPAYVNTGLNIAHVDDIAYGHLLAYQNGKPGERYILGGDDMTLLQILQAIDEIQGVKKNRISIPINVMLPMAWCMEKIASLTHSEPRATLDSIRMAKKLMFFSSKKAQHELGYQYRPAREAIRDAVNWFKENGYSN</sequence>
<dbReference type="PANTHER" id="PTHR48079">
    <property type="entry name" value="PROTEIN YEEZ"/>
    <property type="match status" value="1"/>
</dbReference>
<evidence type="ECO:0000313" key="2">
    <source>
        <dbReference type="EMBL" id="SDT84689.1"/>
    </source>
</evidence>
<dbReference type="EMBL" id="FNLN01000002">
    <property type="protein sequence ID" value="SDT84689.1"/>
    <property type="molecule type" value="Genomic_DNA"/>
</dbReference>
<gene>
    <name evidence="2" type="ORF">SAMN05216406_10270</name>
</gene>
<dbReference type="InterPro" id="IPR001509">
    <property type="entry name" value="Epimerase_deHydtase"/>
</dbReference>
<dbReference type="SUPFAM" id="SSF51735">
    <property type="entry name" value="NAD(P)-binding Rossmann-fold domains"/>
    <property type="match status" value="1"/>
</dbReference>